<dbReference type="InterPro" id="IPR011249">
    <property type="entry name" value="Metalloenz_LuxS/M16"/>
</dbReference>
<dbReference type="PROSITE" id="PS51257">
    <property type="entry name" value="PROKAR_LIPOPROTEIN"/>
    <property type="match status" value="1"/>
</dbReference>
<proteinExistence type="inferred from homology"/>
<evidence type="ECO:0000259" key="2">
    <source>
        <dbReference type="Pfam" id="PF00675"/>
    </source>
</evidence>
<name>A0A2K9A7T6_9GAMM</name>
<comment type="similarity">
    <text evidence="1">Belongs to the peptidase M16 family.</text>
</comment>
<dbReference type="InterPro" id="IPR050361">
    <property type="entry name" value="MPP/UQCRC_Complex"/>
</dbReference>
<dbReference type="GO" id="GO:0046872">
    <property type="term" value="F:metal ion binding"/>
    <property type="evidence" value="ECO:0007669"/>
    <property type="project" value="InterPro"/>
</dbReference>
<evidence type="ECO:0000259" key="3">
    <source>
        <dbReference type="Pfam" id="PF05193"/>
    </source>
</evidence>
<dbReference type="InterPro" id="IPR011765">
    <property type="entry name" value="Pept_M16_N"/>
</dbReference>
<dbReference type="Proteomes" id="UP000232693">
    <property type="component" value="Chromosome"/>
</dbReference>
<dbReference type="Gene3D" id="3.30.830.10">
    <property type="entry name" value="Metalloenzyme, LuxS/M16 peptidase-like"/>
    <property type="match status" value="4"/>
</dbReference>
<dbReference type="Pfam" id="PF05193">
    <property type="entry name" value="Peptidase_M16_C"/>
    <property type="match status" value="2"/>
</dbReference>
<feature type="domain" description="Peptidase M16 N-terminal" evidence="2">
    <location>
        <begin position="534"/>
        <end position="664"/>
    </location>
</feature>
<sequence length="951" mass="106723">MKKLLFLLSLSFVAVACQHNGTSDKQSSSEKSQSSQETEFKIPFEKYQLENGLTVILHQDKSDPIVAMATIVHVGSNREKPGRTGFAHFFEHMAFNDSENVPQGANRKMIEELGGTRNGGTWTDGTMYYEVVPKDALEKLMWIDSDRLGFMINTVTEGALEREKQVVKNEKRQRVDNQAYGHTQHVILKNLYPEGHPYNWTVIGDLDDLQAATLADVKEFYSEYYGPSNATLVIAGDIDFDETKKMVEKWFGEIKPSEAVKDPEPMSVQLEETKKLYHLDNFAKVPEIRLTFPTVEQYHKDSYALDALGEILSRGKRAHLYKVLVEEQKLAPSVAAYNGSNEIAGTFTIRVRANEGVDLDAVYKGIQEALANFEKEGFSDNDLQRIKARQETSFYNGISSVLSKAFQLGIYNEYAGDPAYVAKDIANIKSVTRQDIMRVYDEYIKDQNFIMTSFVPEDQPTLIVEGSKKANVVEEQIVQGAEEEFDADALADYEKTPTKHDRSEPPLGETPKVSIPEISKSVADNGLEIYTMEHNELPIVSFAMRIDGGAWLETEGQYGVANLLAELMNEGTANKTPEELEDAIGLLGASIRFDAGIDSISVVGTTLARNYQPTMELLTEMLLKPRFDAKEFERLKAKQLNEIKQNEASPFAVASRGFYSQIYGDEHRAGIPVGGTSDSVAAITLDDVKAFYDKALSPKNAAIHVVGQIDHQQVKTGIKQLSQSWDGELIELPEYEEPKSFDSPKVFFVDIPDAKQSVIIVGKRGLSGDDPDYYPFTVAQNRLGAGGSARLFQTLRIEKGYTYGAYSTIGKARYIAPFMAYSQVRANVTLESLEIFKDLIANYDETFTQQDLETTKNLLIKRSTREYETINNLLTMLNEVSKFDLPFNFIEKEQAQLEAMTVEEVKNIYQKYADEQEMIYVIVGDAATQLERVKAFGYGEPIMLDRKGNPL</sequence>
<feature type="domain" description="Peptidase M16 C-terminal" evidence="3">
    <location>
        <begin position="212"/>
        <end position="388"/>
    </location>
</feature>
<dbReference type="InterPro" id="IPR007863">
    <property type="entry name" value="Peptidase_M16_C"/>
</dbReference>
<keyword evidence="5" id="KW-1185">Reference proteome</keyword>
<accession>A0A2K9A7T6</accession>
<dbReference type="KEGG" id="kpd:CW740_05735"/>
<dbReference type="EMBL" id="CP025120">
    <property type="protein sequence ID" value="AUD78780.1"/>
    <property type="molecule type" value="Genomic_DNA"/>
</dbReference>
<dbReference type="RefSeq" id="WP_106646631.1">
    <property type="nucleotide sequence ID" value="NZ_BMGO01000001.1"/>
</dbReference>
<dbReference type="PANTHER" id="PTHR11851">
    <property type="entry name" value="METALLOPROTEASE"/>
    <property type="match status" value="1"/>
</dbReference>
<evidence type="ECO:0000256" key="1">
    <source>
        <dbReference type="ARBA" id="ARBA00007261"/>
    </source>
</evidence>
<gene>
    <name evidence="4" type="ORF">CW740_05735</name>
</gene>
<dbReference type="SUPFAM" id="SSF63411">
    <property type="entry name" value="LuxS/MPP-like metallohydrolase"/>
    <property type="match status" value="4"/>
</dbReference>
<organism evidence="4 5">
    <name type="scientific">Kangiella profundi</name>
    <dbReference type="NCBI Taxonomy" id="1561924"/>
    <lineage>
        <taxon>Bacteria</taxon>
        <taxon>Pseudomonadati</taxon>
        <taxon>Pseudomonadota</taxon>
        <taxon>Gammaproteobacteria</taxon>
        <taxon>Kangiellales</taxon>
        <taxon>Kangiellaceae</taxon>
        <taxon>Kangiella</taxon>
    </lineage>
</organism>
<dbReference type="Pfam" id="PF00675">
    <property type="entry name" value="Peptidase_M16"/>
    <property type="match status" value="2"/>
</dbReference>
<protein>
    <submittedName>
        <fullName evidence="4">Peptidase M16</fullName>
    </submittedName>
</protein>
<dbReference type="PANTHER" id="PTHR11851:SF49">
    <property type="entry name" value="MITOCHONDRIAL-PROCESSING PEPTIDASE SUBUNIT ALPHA"/>
    <property type="match status" value="1"/>
</dbReference>
<evidence type="ECO:0000313" key="5">
    <source>
        <dbReference type="Proteomes" id="UP000232693"/>
    </source>
</evidence>
<feature type="domain" description="Peptidase M16 C-terminal" evidence="3">
    <location>
        <begin position="683"/>
        <end position="859"/>
    </location>
</feature>
<evidence type="ECO:0000313" key="4">
    <source>
        <dbReference type="EMBL" id="AUD78780.1"/>
    </source>
</evidence>
<dbReference type="OrthoDB" id="9811314at2"/>
<feature type="domain" description="Peptidase M16 N-terminal" evidence="2">
    <location>
        <begin position="55"/>
        <end position="190"/>
    </location>
</feature>
<dbReference type="AlphaFoldDB" id="A0A2K9A7T6"/>
<reference evidence="4 5" key="1">
    <citation type="submission" date="2017-12" db="EMBL/GenBank/DDBJ databases">
        <title>Kangiella profundi FT102 completed genome.</title>
        <authorList>
            <person name="Xu J."/>
            <person name="Wang J."/>
            <person name="Lu Y."/>
        </authorList>
    </citation>
    <scope>NUCLEOTIDE SEQUENCE [LARGE SCALE GENOMIC DNA]</scope>
    <source>
        <strain evidence="4 5">FT102</strain>
    </source>
</reference>